<dbReference type="InterPro" id="IPR011050">
    <property type="entry name" value="Pectin_lyase_fold/virulence"/>
</dbReference>
<evidence type="ECO:0000313" key="1">
    <source>
        <dbReference type="EMBL" id="OLF10835.1"/>
    </source>
</evidence>
<protein>
    <recommendedName>
        <fullName evidence="3">Pectate lyase superfamily protein domain-containing protein</fullName>
    </recommendedName>
</protein>
<dbReference type="STRING" id="1912961.BU204_30995"/>
<evidence type="ECO:0008006" key="3">
    <source>
        <dbReference type="Google" id="ProtNLM"/>
    </source>
</evidence>
<comment type="caution">
    <text evidence="1">The sequence shown here is derived from an EMBL/GenBank/DDBJ whole genome shotgun (WGS) entry which is preliminary data.</text>
</comment>
<dbReference type="Gene3D" id="2.160.20.10">
    <property type="entry name" value="Single-stranded right-handed beta-helix, Pectin lyase-like"/>
    <property type="match status" value="1"/>
</dbReference>
<dbReference type="AlphaFoldDB" id="A0A1Q8C922"/>
<keyword evidence="2" id="KW-1185">Reference proteome</keyword>
<gene>
    <name evidence="1" type="ORF">BU204_30995</name>
</gene>
<dbReference type="Proteomes" id="UP000185596">
    <property type="component" value="Unassembled WGS sequence"/>
</dbReference>
<dbReference type="RefSeq" id="WP_075129338.1">
    <property type="nucleotide sequence ID" value="NZ_MSIE01000071.1"/>
</dbReference>
<name>A0A1Q8C922_9PSEU</name>
<dbReference type="SUPFAM" id="SSF51126">
    <property type="entry name" value="Pectin lyase-like"/>
    <property type="match status" value="1"/>
</dbReference>
<accession>A0A1Q8C922</accession>
<dbReference type="InterPro" id="IPR012334">
    <property type="entry name" value="Pectin_lyas_fold"/>
</dbReference>
<dbReference type="OrthoDB" id="3697894at2"/>
<sequence length="477" mass="48335">MVLMFGRVGRLAMVLGLVLAATGAGVGVVSASVTTRVSTLAVAAPACVRAVDHGAVPDDGLDDRDALQRAITAAQDGPGCLELAAGRFHATRRPGGSDSIGSLRITEPLTVRGAGVGVGVTVLAMLGSGTCPGCSAPQDWILVEIAGGASGVAVSDLSLDGSQRSNTGEQTHLLQLTGPTRDVLVERLAFTLPTMGASTGGDCVRLLGALGTAPALVVNTTIRDVVGLDCDRSFVSLQRGVQGLVVERGESVRVGDQAIDFEPTGGTGCETLVRDVQLRRLTLRTGRSSGATVTVAGKGCKVVRGVTLTDSVVEDGGVFVLNAHDVTLSRLHLRSVPGSAQAPVLARERIVNLRVLDSVVERVAASGPGAAVRVSGQDTARPTDVLLSGVRVPSATPEPLIHTTNLARLSIVDAELVHRGAPVANAAVHVSAVPATPAESPTLTDTAVCGALAGVITTAGQVGQPVLVRVTGPSDCP</sequence>
<proteinExistence type="predicted"/>
<organism evidence="1 2">
    <name type="scientific">Actinophytocola xanthii</name>
    <dbReference type="NCBI Taxonomy" id="1912961"/>
    <lineage>
        <taxon>Bacteria</taxon>
        <taxon>Bacillati</taxon>
        <taxon>Actinomycetota</taxon>
        <taxon>Actinomycetes</taxon>
        <taxon>Pseudonocardiales</taxon>
        <taxon>Pseudonocardiaceae</taxon>
    </lineage>
</organism>
<evidence type="ECO:0000313" key="2">
    <source>
        <dbReference type="Proteomes" id="UP000185596"/>
    </source>
</evidence>
<dbReference type="EMBL" id="MSIE01000071">
    <property type="protein sequence ID" value="OLF10835.1"/>
    <property type="molecule type" value="Genomic_DNA"/>
</dbReference>
<reference evidence="1 2" key="1">
    <citation type="submission" date="2016-12" db="EMBL/GenBank/DDBJ databases">
        <title>The draft genome sequence of Actinophytocola sp. 11-183.</title>
        <authorList>
            <person name="Wang W."/>
            <person name="Yuan L."/>
        </authorList>
    </citation>
    <scope>NUCLEOTIDE SEQUENCE [LARGE SCALE GENOMIC DNA]</scope>
    <source>
        <strain evidence="1 2">11-183</strain>
    </source>
</reference>